<dbReference type="EMBL" id="AJIL01000038">
    <property type="protein sequence ID" value="KNF00289.1"/>
    <property type="molecule type" value="Genomic_DNA"/>
</dbReference>
<dbReference type="InterPro" id="IPR057678">
    <property type="entry name" value="DUF7918"/>
</dbReference>
<gene>
    <name evidence="3" type="ORF">PSTG_06462</name>
</gene>
<dbReference type="Pfam" id="PF25534">
    <property type="entry name" value="DUF7918"/>
    <property type="match status" value="1"/>
</dbReference>
<reference evidence="4" key="1">
    <citation type="submission" date="2014-03" db="EMBL/GenBank/DDBJ databases">
        <title>The Genome Sequence of Puccinia striiformis f. sp. tritici PST-78.</title>
        <authorList>
            <consortium name="The Broad Institute Genome Sequencing Platform"/>
            <person name="Cuomo C."/>
            <person name="Hulbert S."/>
            <person name="Chen X."/>
            <person name="Walker B."/>
            <person name="Young S.K."/>
            <person name="Zeng Q."/>
            <person name="Gargeya S."/>
            <person name="Fitzgerald M."/>
            <person name="Haas B."/>
            <person name="Abouelleil A."/>
            <person name="Alvarado L."/>
            <person name="Arachchi H.M."/>
            <person name="Berlin A.M."/>
            <person name="Chapman S.B."/>
            <person name="Goldberg J."/>
            <person name="Griggs A."/>
            <person name="Gujja S."/>
            <person name="Hansen M."/>
            <person name="Howarth C."/>
            <person name="Imamovic A."/>
            <person name="Larimer J."/>
            <person name="McCowan C."/>
            <person name="Montmayeur A."/>
            <person name="Murphy C."/>
            <person name="Neiman D."/>
            <person name="Pearson M."/>
            <person name="Priest M."/>
            <person name="Roberts A."/>
            <person name="Saif S."/>
            <person name="Shea T."/>
            <person name="Sisk P."/>
            <person name="Sykes S."/>
            <person name="Wortman J."/>
            <person name="Nusbaum C."/>
            <person name="Birren B."/>
        </authorList>
    </citation>
    <scope>NUCLEOTIDE SEQUENCE [LARGE SCALE GENOMIC DNA]</scope>
    <source>
        <strain evidence="4">race PST-78</strain>
    </source>
</reference>
<proteinExistence type="predicted"/>
<dbReference type="Proteomes" id="UP000054564">
    <property type="component" value="Unassembled WGS sequence"/>
</dbReference>
<evidence type="ECO:0000313" key="3">
    <source>
        <dbReference type="EMBL" id="KNF00289.1"/>
    </source>
</evidence>
<accession>A0A0L0VLY0</accession>
<sequence>MPINKSGSRCTINLLKPPATVFSATSRLPCPEYHHKTVKNPTTGAVQEIVTIESQGASPFEIALNISSYSYAALNPPIVDPESLPLVLHSKSANDHHPQAARINRSQSARLHHARAATIRPSPYARILHPPQSDAIPPPSSPYDDNDYVFQVFLDGILVGTGEQDIYGSETKYASKVASNDYSTFRSLQFAPVNLVDPDDEGRAGTSRDKICEDEEVIKSLGTIRIDVTRCILTDQGRREGGNAPPIETTNQMKFSERSKKAFVSTTAGLNEESISPYPRPEKLWGVEKQDPHPFLQFIFNYKPRSVLEDEGTVPKTTRPPEPPLPSRNVEPKVDVDEIIVVKKPKFEGKKKNPKSSGSRIKIDSDSEETEHQKVPKYESKPRRAKTENYRKAATDNKRSRSTSKVNKPGPKSDFLDLTGADDE</sequence>
<feature type="domain" description="DUF7918" evidence="2">
    <location>
        <begin position="145"/>
        <end position="317"/>
    </location>
</feature>
<feature type="compositionally biased region" description="Basic and acidic residues" evidence="1">
    <location>
        <begin position="361"/>
        <end position="399"/>
    </location>
</feature>
<organism evidence="3 4">
    <name type="scientific">Puccinia striiformis f. sp. tritici PST-78</name>
    <dbReference type="NCBI Taxonomy" id="1165861"/>
    <lineage>
        <taxon>Eukaryota</taxon>
        <taxon>Fungi</taxon>
        <taxon>Dikarya</taxon>
        <taxon>Basidiomycota</taxon>
        <taxon>Pucciniomycotina</taxon>
        <taxon>Pucciniomycetes</taxon>
        <taxon>Pucciniales</taxon>
        <taxon>Pucciniaceae</taxon>
        <taxon>Puccinia</taxon>
    </lineage>
</organism>
<feature type="region of interest" description="Disordered" evidence="1">
    <location>
        <begin position="311"/>
        <end position="424"/>
    </location>
</feature>
<dbReference type="PANTHER" id="PTHR36223:SF5">
    <property type="entry name" value="BETA-LACTAMASE-TYPE TRANSPEPTIDASE FOLD DOMAIN CONTAINING PROTEIN"/>
    <property type="match status" value="1"/>
</dbReference>
<evidence type="ECO:0000256" key="1">
    <source>
        <dbReference type="SAM" id="MobiDB-lite"/>
    </source>
</evidence>
<comment type="caution">
    <text evidence="3">The sequence shown here is derived from an EMBL/GenBank/DDBJ whole genome shotgun (WGS) entry which is preliminary data.</text>
</comment>
<dbReference type="STRING" id="1165861.A0A0L0VLY0"/>
<keyword evidence="4" id="KW-1185">Reference proteome</keyword>
<name>A0A0L0VLY0_9BASI</name>
<protein>
    <recommendedName>
        <fullName evidence="2">DUF7918 domain-containing protein</fullName>
    </recommendedName>
</protein>
<evidence type="ECO:0000313" key="4">
    <source>
        <dbReference type="Proteomes" id="UP000054564"/>
    </source>
</evidence>
<evidence type="ECO:0000259" key="2">
    <source>
        <dbReference type="Pfam" id="PF25534"/>
    </source>
</evidence>
<dbReference type="AlphaFoldDB" id="A0A0L0VLY0"/>
<dbReference type="PANTHER" id="PTHR36223">
    <property type="entry name" value="BETA-LACTAMASE-TYPE TRANSPEPTIDASE FOLD DOMAIN CONTAINING PROTEIN"/>
    <property type="match status" value="1"/>
</dbReference>